<sequence>MRKAGTVMAAGSAAGWISVPGVLAGTDGGEGRFVGDDDILLARG</sequence>
<reference evidence="1 2" key="1">
    <citation type="submission" date="2018-08" db="EMBL/GenBank/DDBJ databases">
        <title>Genomic Encyclopedia of Archaeal and Bacterial Type Strains, Phase II (KMG-II): from individual species to whole genera.</title>
        <authorList>
            <person name="Goeker M."/>
        </authorList>
    </citation>
    <scope>NUCLEOTIDE SEQUENCE [LARGE SCALE GENOMIC DNA]</scope>
    <source>
        <strain evidence="1 2">DSM 582</strain>
    </source>
</reference>
<accession>A0AAQ0HGS3</accession>
<protein>
    <submittedName>
        <fullName evidence="1">Uncharacterized protein</fullName>
    </submittedName>
</protein>
<dbReference type="EMBL" id="QUMX01000018">
    <property type="protein sequence ID" value="REG45875.1"/>
    <property type="molecule type" value="Genomic_DNA"/>
</dbReference>
<dbReference type="AlphaFoldDB" id="A0AAQ0HGS3"/>
<comment type="caution">
    <text evidence="1">The sequence shown here is derived from an EMBL/GenBank/DDBJ whole genome shotgun (WGS) entry which is preliminary data.</text>
</comment>
<evidence type="ECO:0000313" key="1">
    <source>
        <dbReference type="EMBL" id="REG45875.1"/>
    </source>
</evidence>
<dbReference type="Proteomes" id="UP000256794">
    <property type="component" value="Unassembled WGS sequence"/>
</dbReference>
<organism evidence="1 2">
    <name type="scientific">Paracoccus versutus</name>
    <name type="common">Thiobacillus versutus</name>
    <dbReference type="NCBI Taxonomy" id="34007"/>
    <lineage>
        <taxon>Bacteria</taxon>
        <taxon>Pseudomonadati</taxon>
        <taxon>Pseudomonadota</taxon>
        <taxon>Alphaproteobacteria</taxon>
        <taxon>Rhodobacterales</taxon>
        <taxon>Paracoccaceae</taxon>
        <taxon>Paracoccus</taxon>
    </lineage>
</organism>
<gene>
    <name evidence="1" type="ORF">ATH84_101842</name>
</gene>
<name>A0AAQ0HGS3_PARVE</name>
<keyword evidence="2" id="KW-1185">Reference proteome</keyword>
<proteinExistence type="predicted"/>
<evidence type="ECO:0000313" key="2">
    <source>
        <dbReference type="Proteomes" id="UP000256794"/>
    </source>
</evidence>